<comment type="caution">
    <text evidence="3">The sequence shown here is derived from an EMBL/GenBank/DDBJ whole genome shotgun (WGS) entry which is preliminary data.</text>
</comment>
<dbReference type="EMBL" id="JAWRVE010000036">
    <property type="protein sequence ID" value="KAL1870691.1"/>
    <property type="molecule type" value="Genomic_DNA"/>
</dbReference>
<comment type="subcellular location">
    <subcellularLocation>
        <location evidence="1">Nucleus</location>
    </subcellularLocation>
</comment>
<keyword evidence="2" id="KW-0539">Nucleus</keyword>
<evidence type="ECO:0000313" key="3">
    <source>
        <dbReference type="EMBL" id="KAL1870691.1"/>
    </source>
</evidence>
<accession>A0ABR3X421</accession>
<evidence type="ECO:0008006" key="5">
    <source>
        <dbReference type="Google" id="ProtNLM"/>
    </source>
</evidence>
<name>A0ABR3X421_9PEZI</name>
<organism evidence="3 4">
    <name type="scientific">Diaporthe australafricana</name>
    <dbReference type="NCBI Taxonomy" id="127596"/>
    <lineage>
        <taxon>Eukaryota</taxon>
        <taxon>Fungi</taxon>
        <taxon>Dikarya</taxon>
        <taxon>Ascomycota</taxon>
        <taxon>Pezizomycotina</taxon>
        <taxon>Sordariomycetes</taxon>
        <taxon>Sordariomycetidae</taxon>
        <taxon>Diaporthales</taxon>
        <taxon>Diaporthaceae</taxon>
        <taxon>Diaporthe</taxon>
    </lineage>
</organism>
<keyword evidence="4" id="KW-1185">Reference proteome</keyword>
<evidence type="ECO:0000256" key="1">
    <source>
        <dbReference type="ARBA" id="ARBA00004123"/>
    </source>
</evidence>
<protein>
    <recommendedName>
        <fullName evidence="5">Transcription factor domain-containing protein</fullName>
    </recommendedName>
</protein>
<evidence type="ECO:0000256" key="2">
    <source>
        <dbReference type="ARBA" id="ARBA00023242"/>
    </source>
</evidence>
<reference evidence="3 4" key="1">
    <citation type="journal article" date="2024" name="IMA Fungus">
        <title>IMA Genome - F19 : A genome assembly and annotation guide to empower mycologists, including annotated draft genome sequences of Ceratocystis pirilliformis, Diaporthe australafricana, Fusarium ophioides, Paecilomyces lecythidis, and Sporothrix stenoceras.</title>
        <authorList>
            <person name="Aylward J."/>
            <person name="Wilson A.M."/>
            <person name="Visagie C.M."/>
            <person name="Spraker J."/>
            <person name="Barnes I."/>
            <person name="Buitendag C."/>
            <person name="Ceriani C."/>
            <person name="Del Mar Angel L."/>
            <person name="du Plessis D."/>
            <person name="Fuchs T."/>
            <person name="Gasser K."/>
            <person name="Kramer D."/>
            <person name="Li W."/>
            <person name="Munsamy K."/>
            <person name="Piso A."/>
            <person name="Price J.L."/>
            <person name="Sonnekus B."/>
            <person name="Thomas C."/>
            <person name="van der Nest A."/>
            <person name="van Dijk A."/>
            <person name="van Heerden A."/>
            <person name="van Vuuren N."/>
            <person name="Yilmaz N."/>
            <person name="Duong T.A."/>
            <person name="van der Merwe N.A."/>
            <person name="Wingfield M.J."/>
            <person name="Wingfield B.D."/>
        </authorList>
    </citation>
    <scope>NUCLEOTIDE SEQUENCE [LARGE SCALE GENOMIC DNA]</scope>
    <source>
        <strain evidence="3 4">CMW 18300</strain>
    </source>
</reference>
<dbReference type="Proteomes" id="UP001583177">
    <property type="component" value="Unassembled WGS sequence"/>
</dbReference>
<dbReference type="PANTHER" id="PTHR31001:SF87">
    <property type="entry name" value="COL-21"/>
    <property type="match status" value="1"/>
</dbReference>
<dbReference type="CDD" id="cd12148">
    <property type="entry name" value="fungal_TF_MHR"/>
    <property type="match status" value="1"/>
</dbReference>
<proteinExistence type="predicted"/>
<evidence type="ECO:0000313" key="4">
    <source>
        <dbReference type="Proteomes" id="UP001583177"/>
    </source>
</evidence>
<dbReference type="PANTHER" id="PTHR31001">
    <property type="entry name" value="UNCHARACTERIZED TRANSCRIPTIONAL REGULATORY PROTEIN"/>
    <property type="match status" value="1"/>
</dbReference>
<dbReference type="InterPro" id="IPR050613">
    <property type="entry name" value="Sec_Metabolite_Reg"/>
</dbReference>
<sequence>MALLRKWNIGGGSNDENGIENILPGMSEKIQQDLERVPPLQVLDFLLQYFINELNWMKQIVHRPSFVAQYQQWCSKAKPLSVVRDVEFTVLILRICAYSAQFLPSPSETIDRIGGLSLCSIRKLCSELGESLAETCLTLDWKGSVIRVQHVLFAALISSCEGKTGEFWERIGLAGQAAQKAGLEAEIPASGAIPGQDWETETRSRLDRVPFLSDNLVARMMASLRLIPEPVGSTAADASAPDEFMVRLMQVQLGRFWRSCWPNRSEQYDPTQGEHRYERFCTEYLPTLTPAFALEPDTRWDKHFPKLSMQRQLLHIAIFDSVCWNFRPLLLLTAAQLAGLPAYKRVLIQSQRERLATAALRELEAVSALHSMFGGSQIRSSAIIFNTFEAAVLLLCLSSQTEDSQFCQEEDGTEILGVRTARPSRAQMMQAVETALRRLKMLSEVSEMAASGTKVVGELLNQGARDAALPPTTGSSSGSGWPGTVSNLLGTNFDSDMWISSDESHENLMNELLSNIGNQESGPEFQFPYNYAMP</sequence>
<gene>
    <name evidence="3" type="ORF">Daus18300_005011</name>
</gene>